<feature type="region of interest" description="Disordered" evidence="1">
    <location>
        <begin position="69"/>
        <end position="148"/>
    </location>
</feature>
<comment type="caution">
    <text evidence="2">The sequence shown here is derived from an EMBL/GenBank/DDBJ whole genome shotgun (WGS) entry which is preliminary data.</text>
</comment>
<feature type="compositionally biased region" description="Low complexity" evidence="1">
    <location>
        <begin position="14"/>
        <end position="26"/>
    </location>
</feature>
<sequence length="520" mass="57227">MPPHTTIHYTMPPNTTNSKSTATTANIGTTQMNTNNKSTSTPKTSSRQRRATSASSYVFAPSWLTNLSNKSGSSTTVLSPANAPATEGKSVKEEVKGWGTSKKDGLGSIRQTREGLGKDGSTSLNRLSANGISPLSSTRSKSRDLSSSRLSVLSEVEKREPTLAKKKEFNLSVDLPAKNVENIWAKSDTKSKLLSPTSTTPGTEESTKFFIPNIDDEPELERRMSLVPKVESGKLDGKRTKHTMKRKTSRSLSVDSVARGPNGSSVFGFGVGIGISNGRSLGQTQNARPYLRETVATKPTNTQPQRQRSASISTSKTSTATSRIGNFGQSSITGRRLSVSGNSKYLWSNTTMGKMGYFKIFPEEEEDDEGLLNDRKENVNPMNDCDHIEEEDEEEVDNISSDLTIKDISDEKTAGIDVKNNHYSDISTSSSVEREERFLLQLGWQKPYNVDGCDSDEWAITEEEKRCFVNFVRALNGFSVLEKNDASISDELSYSEINRAKKKWIAIIKYMKTTNGVDKN</sequence>
<organism evidence="2 3">
    <name type="scientific">Funneliformis mosseae</name>
    <name type="common">Endomycorrhizal fungus</name>
    <name type="synonym">Glomus mosseae</name>
    <dbReference type="NCBI Taxonomy" id="27381"/>
    <lineage>
        <taxon>Eukaryota</taxon>
        <taxon>Fungi</taxon>
        <taxon>Fungi incertae sedis</taxon>
        <taxon>Mucoromycota</taxon>
        <taxon>Glomeromycotina</taxon>
        <taxon>Glomeromycetes</taxon>
        <taxon>Glomerales</taxon>
        <taxon>Glomeraceae</taxon>
        <taxon>Funneliformis</taxon>
    </lineage>
</organism>
<feature type="compositionally biased region" description="Polar residues" evidence="1">
    <location>
        <begin position="297"/>
        <end position="307"/>
    </location>
</feature>
<name>A0A9N8YMZ6_FUNMO</name>
<feature type="compositionally biased region" description="Polar residues" evidence="1">
    <location>
        <begin position="69"/>
        <end position="79"/>
    </location>
</feature>
<keyword evidence="3" id="KW-1185">Reference proteome</keyword>
<dbReference type="Proteomes" id="UP000789375">
    <property type="component" value="Unassembled WGS sequence"/>
</dbReference>
<feature type="compositionally biased region" description="Low complexity" evidence="1">
    <location>
        <begin position="308"/>
        <end position="324"/>
    </location>
</feature>
<feature type="region of interest" description="Disordered" evidence="1">
    <location>
        <begin position="233"/>
        <end position="257"/>
    </location>
</feature>
<accession>A0A9N8YMZ6</accession>
<dbReference type="EMBL" id="CAJVPP010000010">
    <property type="protein sequence ID" value="CAG8434666.1"/>
    <property type="molecule type" value="Genomic_DNA"/>
</dbReference>
<feature type="region of interest" description="Disordered" evidence="1">
    <location>
        <begin position="294"/>
        <end position="329"/>
    </location>
</feature>
<evidence type="ECO:0000256" key="1">
    <source>
        <dbReference type="SAM" id="MobiDB-lite"/>
    </source>
</evidence>
<dbReference type="AlphaFoldDB" id="A0A9N8YMZ6"/>
<feature type="compositionally biased region" description="Basic and acidic residues" evidence="1">
    <location>
        <begin position="89"/>
        <end position="117"/>
    </location>
</feature>
<feature type="compositionally biased region" description="Polar residues" evidence="1">
    <location>
        <begin position="120"/>
        <end position="134"/>
    </location>
</feature>
<feature type="compositionally biased region" description="Basic residues" evidence="1">
    <location>
        <begin position="239"/>
        <end position="249"/>
    </location>
</feature>
<evidence type="ECO:0000313" key="3">
    <source>
        <dbReference type="Proteomes" id="UP000789375"/>
    </source>
</evidence>
<evidence type="ECO:0000313" key="2">
    <source>
        <dbReference type="EMBL" id="CAG8434666.1"/>
    </source>
</evidence>
<proteinExistence type="predicted"/>
<gene>
    <name evidence="2" type="ORF">FMOSSE_LOCUS130</name>
</gene>
<feature type="region of interest" description="Disordered" evidence="1">
    <location>
        <begin position="1"/>
        <end position="55"/>
    </location>
</feature>
<feature type="compositionally biased region" description="Low complexity" evidence="1">
    <location>
        <begin position="33"/>
        <end position="55"/>
    </location>
</feature>
<protein>
    <submittedName>
        <fullName evidence="2">5886_t:CDS:1</fullName>
    </submittedName>
</protein>
<reference evidence="2" key="1">
    <citation type="submission" date="2021-06" db="EMBL/GenBank/DDBJ databases">
        <authorList>
            <person name="Kallberg Y."/>
            <person name="Tangrot J."/>
            <person name="Rosling A."/>
        </authorList>
    </citation>
    <scope>NUCLEOTIDE SEQUENCE</scope>
    <source>
        <strain evidence="2">87-6 pot B 2015</strain>
    </source>
</reference>